<sequence length="120" mass="13617">MLDAYGAPIANFTNSNRGRDLNLICGEFLDRTTYIENTGTRSNTDYNAGVYPINESGSLKMEMEKTIQDAVDWDKEVTNVDWDNDGEIYSQMNSFNVTLFENFSQNPDKVVISHKETLSD</sequence>
<proteinExistence type="predicted"/>
<dbReference type="Proteomes" id="UP000249610">
    <property type="component" value="Unassembled WGS sequence"/>
</dbReference>
<organism evidence="1 2">
    <name type="scientific">Algoriphagus yeomjeoni</name>
    <dbReference type="NCBI Taxonomy" id="291403"/>
    <lineage>
        <taxon>Bacteria</taxon>
        <taxon>Pseudomonadati</taxon>
        <taxon>Bacteroidota</taxon>
        <taxon>Cytophagia</taxon>
        <taxon>Cytophagales</taxon>
        <taxon>Cyclobacteriaceae</taxon>
        <taxon>Algoriphagus</taxon>
    </lineage>
</organism>
<evidence type="ECO:0000313" key="1">
    <source>
        <dbReference type="EMBL" id="RAI83851.1"/>
    </source>
</evidence>
<dbReference type="EMBL" id="QLLK01000021">
    <property type="protein sequence ID" value="RAI83851.1"/>
    <property type="molecule type" value="Genomic_DNA"/>
</dbReference>
<reference evidence="1 2" key="1">
    <citation type="submission" date="2018-06" db="EMBL/GenBank/DDBJ databases">
        <title>Genomic Encyclopedia of Archaeal and Bacterial Type Strains, Phase II (KMG-II): from individual species to whole genera.</title>
        <authorList>
            <person name="Goeker M."/>
        </authorList>
    </citation>
    <scope>NUCLEOTIDE SEQUENCE [LARGE SCALE GENOMIC DNA]</scope>
    <source>
        <strain evidence="1 2">DSM 23446</strain>
    </source>
</reference>
<dbReference type="RefSeq" id="WP_111613464.1">
    <property type="nucleotide sequence ID" value="NZ_QLLK01000021.1"/>
</dbReference>
<comment type="caution">
    <text evidence="1">The sequence shown here is derived from an EMBL/GenBank/DDBJ whole genome shotgun (WGS) entry which is preliminary data.</text>
</comment>
<evidence type="ECO:0000313" key="2">
    <source>
        <dbReference type="Proteomes" id="UP000249610"/>
    </source>
</evidence>
<accession>A0A327NWY5</accession>
<gene>
    <name evidence="1" type="ORF">LV83_04164</name>
</gene>
<name>A0A327NWY5_9BACT</name>
<keyword evidence="2" id="KW-1185">Reference proteome</keyword>
<dbReference type="AlphaFoldDB" id="A0A327NWY5"/>
<protein>
    <submittedName>
        <fullName evidence="1">Uncharacterized protein</fullName>
    </submittedName>
</protein>
<dbReference type="OrthoDB" id="9816120at2"/>